<organism evidence="1 2">
    <name type="scientific">Lithospermum erythrorhizon</name>
    <name type="common">Purple gromwell</name>
    <name type="synonym">Lithospermum officinale var. erythrorhizon</name>
    <dbReference type="NCBI Taxonomy" id="34254"/>
    <lineage>
        <taxon>Eukaryota</taxon>
        <taxon>Viridiplantae</taxon>
        <taxon>Streptophyta</taxon>
        <taxon>Embryophyta</taxon>
        <taxon>Tracheophyta</taxon>
        <taxon>Spermatophyta</taxon>
        <taxon>Magnoliopsida</taxon>
        <taxon>eudicotyledons</taxon>
        <taxon>Gunneridae</taxon>
        <taxon>Pentapetalae</taxon>
        <taxon>asterids</taxon>
        <taxon>lamiids</taxon>
        <taxon>Boraginales</taxon>
        <taxon>Boraginaceae</taxon>
        <taxon>Boraginoideae</taxon>
        <taxon>Lithospermeae</taxon>
        <taxon>Lithospermum</taxon>
    </lineage>
</organism>
<accession>A0AAV3QZX4</accession>
<name>A0AAV3QZX4_LITER</name>
<evidence type="ECO:0000313" key="2">
    <source>
        <dbReference type="Proteomes" id="UP001454036"/>
    </source>
</evidence>
<proteinExistence type="predicted"/>
<evidence type="ECO:0008006" key="3">
    <source>
        <dbReference type="Google" id="ProtNLM"/>
    </source>
</evidence>
<keyword evidence="2" id="KW-1185">Reference proteome</keyword>
<sequence>MKDLGILKYFLGIEVARSSEGIYLCQQKYALDIIAECGLLGGRPIGFPMEPNHKLGESTSESLADDERYRCLVGLLLYLSYTRPDLAYLTRGSPIGRVVL</sequence>
<reference evidence="1 2" key="1">
    <citation type="submission" date="2024-01" db="EMBL/GenBank/DDBJ databases">
        <title>The complete chloroplast genome sequence of Lithospermum erythrorhizon: insights into the phylogenetic relationship among Boraginaceae species and the maternal lineages of purple gromwells.</title>
        <authorList>
            <person name="Okada T."/>
            <person name="Watanabe K."/>
        </authorList>
    </citation>
    <scope>NUCLEOTIDE SEQUENCE [LARGE SCALE GENOMIC DNA]</scope>
</reference>
<evidence type="ECO:0000313" key="1">
    <source>
        <dbReference type="EMBL" id="GAA0169604.1"/>
    </source>
</evidence>
<protein>
    <recommendedName>
        <fullName evidence="3">Mitochondrial protein</fullName>
    </recommendedName>
</protein>
<dbReference type="Proteomes" id="UP001454036">
    <property type="component" value="Unassembled WGS sequence"/>
</dbReference>
<comment type="caution">
    <text evidence="1">The sequence shown here is derived from an EMBL/GenBank/DDBJ whole genome shotgun (WGS) entry which is preliminary data.</text>
</comment>
<dbReference type="EMBL" id="BAABME010006909">
    <property type="protein sequence ID" value="GAA0169604.1"/>
    <property type="molecule type" value="Genomic_DNA"/>
</dbReference>
<dbReference type="AlphaFoldDB" id="A0AAV3QZX4"/>
<gene>
    <name evidence="1" type="ORF">LIER_24050</name>
</gene>